<name>A0A7S0N7B0_9CHLO</name>
<evidence type="ECO:0000259" key="1">
    <source>
        <dbReference type="PROSITE" id="PS51746"/>
    </source>
</evidence>
<dbReference type="SUPFAM" id="SSF81606">
    <property type="entry name" value="PP2C-like"/>
    <property type="match status" value="1"/>
</dbReference>
<dbReference type="Gene3D" id="3.60.40.10">
    <property type="entry name" value="PPM-type phosphatase domain"/>
    <property type="match status" value="1"/>
</dbReference>
<feature type="domain" description="PPM-type phosphatase" evidence="1">
    <location>
        <begin position="45"/>
        <end position="340"/>
    </location>
</feature>
<organism evidence="2">
    <name type="scientific">Pyramimonas obovata</name>
    <dbReference type="NCBI Taxonomy" id="1411642"/>
    <lineage>
        <taxon>Eukaryota</taxon>
        <taxon>Viridiplantae</taxon>
        <taxon>Chlorophyta</taxon>
        <taxon>Pyramimonadophyceae</taxon>
        <taxon>Pyramimonadales</taxon>
        <taxon>Pyramimonadaceae</taxon>
        <taxon>Pyramimonas</taxon>
        <taxon>Pyramimonas incertae sedis</taxon>
    </lineage>
</organism>
<reference evidence="2" key="1">
    <citation type="submission" date="2021-01" db="EMBL/GenBank/DDBJ databases">
        <authorList>
            <person name="Corre E."/>
            <person name="Pelletier E."/>
            <person name="Niang G."/>
            <person name="Scheremetjew M."/>
            <person name="Finn R."/>
            <person name="Kale V."/>
            <person name="Holt S."/>
            <person name="Cochrane G."/>
            <person name="Meng A."/>
            <person name="Brown T."/>
            <person name="Cohen L."/>
        </authorList>
    </citation>
    <scope>NUCLEOTIDE SEQUENCE</scope>
    <source>
        <strain evidence="2">CCMP722</strain>
    </source>
</reference>
<dbReference type="PROSITE" id="PS51746">
    <property type="entry name" value="PPM_2"/>
    <property type="match status" value="1"/>
</dbReference>
<dbReference type="GO" id="GO:0004722">
    <property type="term" value="F:protein serine/threonine phosphatase activity"/>
    <property type="evidence" value="ECO:0007669"/>
    <property type="project" value="InterPro"/>
</dbReference>
<dbReference type="CDD" id="cd00143">
    <property type="entry name" value="PP2Cc"/>
    <property type="match status" value="1"/>
</dbReference>
<gene>
    <name evidence="2" type="ORF">POBO1169_LOCUS6502</name>
</gene>
<dbReference type="PANTHER" id="PTHR47992">
    <property type="entry name" value="PROTEIN PHOSPHATASE"/>
    <property type="match status" value="1"/>
</dbReference>
<protein>
    <recommendedName>
        <fullName evidence="1">PPM-type phosphatase domain-containing protein</fullName>
    </recommendedName>
</protein>
<dbReference type="InterPro" id="IPR036457">
    <property type="entry name" value="PPM-type-like_dom_sf"/>
</dbReference>
<accession>A0A7S0N7B0</accession>
<sequence>MSATRSLTCCSAGNVSFGSSFTSRLRTRSSRGRALRVARLECVNAVKFASASKAGKRGEDASFTIQEKDKTFLAVYDGRNGADAAQYLKENFYNNFSKEMESAPPANAFVSAYVGTDKTMCTSTPPGLFGMFQARGIGGARCASTAVTALVMGDNVVVANAGDCRALAIKGDEVSQLTVDHTGESEEERARMEEAIIATLKEKEDVAARIAQRDPSKVFLYGDAVSRGTGFTWQLVQAGTSFPVGSAVTRSLGDAFLSSSDQLPRGYGMIAEPAVTTIPVSDASWLVLASAPVWKSLGNEEVAKACMSGGDADAAAKAVLAAASAKAGEDEDLTVVVAQLDA</sequence>
<dbReference type="Pfam" id="PF00481">
    <property type="entry name" value="PP2C"/>
    <property type="match status" value="2"/>
</dbReference>
<dbReference type="InterPro" id="IPR015655">
    <property type="entry name" value="PP2C"/>
</dbReference>
<proteinExistence type="predicted"/>
<dbReference type="InterPro" id="IPR001932">
    <property type="entry name" value="PPM-type_phosphatase-like_dom"/>
</dbReference>
<dbReference type="EMBL" id="HBFA01012459">
    <property type="protein sequence ID" value="CAD8660710.1"/>
    <property type="molecule type" value="Transcribed_RNA"/>
</dbReference>
<evidence type="ECO:0000313" key="2">
    <source>
        <dbReference type="EMBL" id="CAD8660710.1"/>
    </source>
</evidence>
<dbReference type="AlphaFoldDB" id="A0A7S0N7B0"/>
<dbReference type="SMART" id="SM00332">
    <property type="entry name" value="PP2Cc"/>
    <property type="match status" value="1"/>
</dbReference>